<dbReference type="OrthoDB" id="408973at2759"/>
<protein>
    <recommendedName>
        <fullName evidence="1">Glyoxalase-like domain-containing protein</fullName>
    </recommendedName>
</protein>
<dbReference type="Pfam" id="PF13468">
    <property type="entry name" value="Glyoxalase_3"/>
    <property type="match status" value="1"/>
</dbReference>
<reference evidence="2" key="1">
    <citation type="journal article" date="2020" name="Stud. Mycol.">
        <title>101 Dothideomycetes genomes: a test case for predicting lifestyles and emergence of pathogens.</title>
        <authorList>
            <person name="Haridas S."/>
            <person name="Albert R."/>
            <person name="Binder M."/>
            <person name="Bloem J."/>
            <person name="Labutti K."/>
            <person name="Salamov A."/>
            <person name="Andreopoulos B."/>
            <person name="Baker S."/>
            <person name="Barry K."/>
            <person name="Bills G."/>
            <person name="Bluhm B."/>
            <person name="Cannon C."/>
            <person name="Castanera R."/>
            <person name="Culley D."/>
            <person name="Daum C."/>
            <person name="Ezra D."/>
            <person name="Gonzalez J."/>
            <person name="Henrissat B."/>
            <person name="Kuo A."/>
            <person name="Liang C."/>
            <person name="Lipzen A."/>
            <person name="Lutzoni F."/>
            <person name="Magnuson J."/>
            <person name="Mondo S."/>
            <person name="Nolan M."/>
            <person name="Ohm R."/>
            <person name="Pangilinan J."/>
            <person name="Park H.-J."/>
            <person name="Ramirez L."/>
            <person name="Alfaro M."/>
            <person name="Sun H."/>
            <person name="Tritt A."/>
            <person name="Yoshinaga Y."/>
            <person name="Zwiers L.-H."/>
            <person name="Turgeon B."/>
            <person name="Goodwin S."/>
            <person name="Spatafora J."/>
            <person name="Crous P."/>
            <person name="Grigoriev I."/>
        </authorList>
    </citation>
    <scope>NUCLEOTIDE SEQUENCE</scope>
    <source>
        <strain evidence="2">CBS 123094</strain>
    </source>
</reference>
<dbReference type="InterPro" id="IPR025870">
    <property type="entry name" value="Glyoxalase-like_dom"/>
</dbReference>
<dbReference type="EMBL" id="ML977614">
    <property type="protein sequence ID" value="KAF1997394.1"/>
    <property type="molecule type" value="Genomic_DNA"/>
</dbReference>
<dbReference type="Gene3D" id="3.10.180.10">
    <property type="entry name" value="2,3-Dihydroxybiphenyl 1,2-Dioxygenase, domain 1"/>
    <property type="match status" value="1"/>
</dbReference>
<dbReference type="Proteomes" id="UP000799779">
    <property type="component" value="Unassembled WGS sequence"/>
</dbReference>
<evidence type="ECO:0000259" key="1">
    <source>
        <dbReference type="Pfam" id="PF13468"/>
    </source>
</evidence>
<sequence>MAPITSLDHLVLFLPQSPGSSKPLLPSFCPEHFTLFPGGSHTDNLTANTLILLQDGCYLELVCFLPSPANAEGIENHWWGPDAKRKGWTDWCLTSLSAEQNYARLESSGKETHEKPVYGERKRLDGQDVKWSVTFPVGGQAGRGKVPFFCHDVTDRELRVPIDKENTKHPSGVVGVKELNIIVKDMETLEDLHKTYETALGVQGVREGDKIEFVVGRVHAVDGLKHGRRIVLRLAQNGEETGKVQERGFWYGDVVLSVPVEEGKEAGTRRRVDDLTDNVGGLWIEYVQ</sequence>
<dbReference type="AlphaFoldDB" id="A0A6A5W964"/>
<dbReference type="PANTHER" id="PTHR40265">
    <property type="entry name" value="BLL2707 PROTEIN"/>
    <property type="match status" value="1"/>
</dbReference>
<evidence type="ECO:0000313" key="2">
    <source>
        <dbReference type="EMBL" id="KAF1997394.1"/>
    </source>
</evidence>
<dbReference type="PANTHER" id="PTHR40265:SF1">
    <property type="entry name" value="GLYOXALASE-LIKE DOMAIN-CONTAINING PROTEIN"/>
    <property type="match status" value="1"/>
</dbReference>
<feature type="domain" description="Glyoxalase-like" evidence="1">
    <location>
        <begin position="7"/>
        <end position="190"/>
    </location>
</feature>
<organism evidence="2 3">
    <name type="scientific">Amniculicola lignicola CBS 123094</name>
    <dbReference type="NCBI Taxonomy" id="1392246"/>
    <lineage>
        <taxon>Eukaryota</taxon>
        <taxon>Fungi</taxon>
        <taxon>Dikarya</taxon>
        <taxon>Ascomycota</taxon>
        <taxon>Pezizomycotina</taxon>
        <taxon>Dothideomycetes</taxon>
        <taxon>Pleosporomycetidae</taxon>
        <taxon>Pleosporales</taxon>
        <taxon>Amniculicolaceae</taxon>
        <taxon>Amniculicola</taxon>
    </lineage>
</organism>
<name>A0A6A5W964_9PLEO</name>
<proteinExistence type="predicted"/>
<accession>A0A6A5W964</accession>
<dbReference type="InterPro" id="IPR029068">
    <property type="entry name" value="Glyas_Bleomycin-R_OHBP_Dase"/>
</dbReference>
<gene>
    <name evidence="2" type="ORF">P154DRAFT_524893</name>
</gene>
<keyword evidence="3" id="KW-1185">Reference proteome</keyword>
<evidence type="ECO:0000313" key="3">
    <source>
        <dbReference type="Proteomes" id="UP000799779"/>
    </source>
</evidence>